<comment type="caution">
    <text evidence="2">The sequence shown here is derived from an EMBL/GenBank/DDBJ whole genome shotgun (WGS) entry which is preliminary data.</text>
</comment>
<reference evidence="2" key="1">
    <citation type="journal article" date="2014" name="Front. Microbiol.">
        <title>High frequency of phylogenetically diverse reductive dehalogenase-homologous genes in deep subseafloor sedimentary metagenomes.</title>
        <authorList>
            <person name="Kawai M."/>
            <person name="Futagami T."/>
            <person name="Toyoda A."/>
            <person name="Takaki Y."/>
            <person name="Nishi S."/>
            <person name="Hori S."/>
            <person name="Arai W."/>
            <person name="Tsubouchi T."/>
            <person name="Morono Y."/>
            <person name="Uchiyama I."/>
            <person name="Ito T."/>
            <person name="Fujiyama A."/>
            <person name="Inagaki F."/>
            <person name="Takami H."/>
        </authorList>
    </citation>
    <scope>NUCLEOTIDE SEQUENCE</scope>
    <source>
        <strain evidence="2">Expedition CK06-06</strain>
    </source>
</reference>
<feature type="non-terminal residue" evidence="2">
    <location>
        <position position="81"/>
    </location>
</feature>
<evidence type="ECO:0000256" key="1">
    <source>
        <dbReference type="SAM" id="MobiDB-lite"/>
    </source>
</evidence>
<accession>X0S3K0</accession>
<name>X0S3K0_9ZZZZ</name>
<evidence type="ECO:0000313" key="2">
    <source>
        <dbReference type="EMBL" id="GAF69826.1"/>
    </source>
</evidence>
<dbReference type="AlphaFoldDB" id="X0S3K0"/>
<gene>
    <name evidence="2" type="ORF">S01H1_02621</name>
</gene>
<organism evidence="2">
    <name type="scientific">marine sediment metagenome</name>
    <dbReference type="NCBI Taxonomy" id="412755"/>
    <lineage>
        <taxon>unclassified sequences</taxon>
        <taxon>metagenomes</taxon>
        <taxon>ecological metagenomes</taxon>
    </lineage>
</organism>
<feature type="region of interest" description="Disordered" evidence="1">
    <location>
        <begin position="25"/>
        <end position="44"/>
    </location>
</feature>
<sequence length="81" mass="8658">MANVRIDSQGVPKGPVYEETTPILHRSDLTAADPSDPTSASDGLDCSGYRNVRFDVDTSGSTNLTALKVQLLVWDATAGKY</sequence>
<dbReference type="EMBL" id="BARS01001295">
    <property type="protein sequence ID" value="GAF69826.1"/>
    <property type="molecule type" value="Genomic_DNA"/>
</dbReference>
<proteinExistence type="predicted"/>
<protein>
    <submittedName>
        <fullName evidence="2">Uncharacterized protein</fullName>
    </submittedName>
</protein>